<dbReference type="Pfam" id="PF00248">
    <property type="entry name" value="Aldo_ket_red"/>
    <property type="match status" value="1"/>
</dbReference>
<evidence type="ECO:0000259" key="2">
    <source>
        <dbReference type="Pfam" id="PF00248"/>
    </source>
</evidence>
<dbReference type="Proteomes" id="UP000295680">
    <property type="component" value="Unassembled WGS sequence"/>
</dbReference>
<keyword evidence="4" id="KW-1185">Reference proteome</keyword>
<dbReference type="RefSeq" id="WP_132110868.1">
    <property type="nucleotide sequence ID" value="NZ_SLWS01000001.1"/>
</dbReference>
<name>A0A4R2JWM1_9PSEU</name>
<dbReference type="Gene3D" id="3.20.20.100">
    <property type="entry name" value="NADP-dependent oxidoreductase domain"/>
    <property type="match status" value="1"/>
</dbReference>
<dbReference type="PANTHER" id="PTHR43364">
    <property type="entry name" value="NADH-SPECIFIC METHYLGLYOXAL REDUCTASE-RELATED"/>
    <property type="match status" value="1"/>
</dbReference>
<keyword evidence="1" id="KW-0560">Oxidoreductase</keyword>
<gene>
    <name evidence="3" type="ORF">EV192_101647</name>
</gene>
<dbReference type="AlphaFoldDB" id="A0A4R2JWM1"/>
<sequence length="313" mass="33736">MTNIPGTDLNVFPLNLGGNVFGWRADKDESFAVLDAYAEGGGDFVDTADSYSAWAPGNSGGESETIIGEWMAARGNRDNVVVATKVGAHPQFKGLSAKFVRDAADASLKRLQTDVIDLYWAHFDDLDTPVEETVTAFDALVKAGKVRYVGASNLSPERITASLEFADREGLTRYVALQPKYNLVDRSDYETTYAPLAARENLAVLPYYSLARGFLTGKYRGNPNDGEGSPRAGAARAYYDDRGKRVLGALDEIAAKYQAPVASVALAWLRARPQVVAPIASASKADQVSPLVRSATLELSEAEIKQLTDVSSD</sequence>
<protein>
    <submittedName>
        <fullName evidence="3">Aryl-alcohol dehydrogenase-like predicted oxidoreductase</fullName>
    </submittedName>
</protein>
<evidence type="ECO:0000256" key="1">
    <source>
        <dbReference type="ARBA" id="ARBA00023002"/>
    </source>
</evidence>
<dbReference type="OrthoDB" id="9768793at2"/>
<proteinExistence type="predicted"/>
<comment type="caution">
    <text evidence="3">The sequence shown here is derived from an EMBL/GenBank/DDBJ whole genome shotgun (WGS) entry which is preliminary data.</text>
</comment>
<organism evidence="3 4">
    <name type="scientific">Actinocrispum wychmicini</name>
    <dbReference type="NCBI Taxonomy" id="1213861"/>
    <lineage>
        <taxon>Bacteria</taxon>
        <taxon>Bacillati</taxon>
        <taxon>Actinomycetota</taxon>
        <taxon>Actinomycetes</taxon>
        <taxon>Pseudonocardiales</taxon>
        <taxon>Pseudonocardiaceae</taxon>
        <taxon>Actinocrispum</taxon>
    </lineage>
</organism>
<accession>A0A4R2JWM1</accession>
<dbReference type="FunFam" id="3.20.20.100:FF:000004">
    <property type="entry name" value="Oxidoreductase, aldo/keto reductase"/>
    <property type="match status" value="1"/>
</dbReference>
<dbReference type="CDD" id="cd19081">
    <property type="entry name" value="AKR_AKR9C1"/>
    <property type="match status" value="1"/>
</dbReference>
<reference evidence="3 4" key="1">
    <citation type="submission" date="2019-03" db="EMBL/GenBank/DDBJ databases">
        <title>Genomic Encyclopedia of Type Strains, Phase IV (KMG-IV): sequencing the most valuable type-strain genomes for metagenomic binning, comparative biology and taxonomic classification.</title>
        <authorList>
            <person name="Goeker M."/>
        </authorList>
    </citation>
    <scope>NUCLEOTIDE SEQUENCE [LARGE SCALE GENOMIC DNA]</scope>
    <source>
        <strain evidence="3 4">DSM 45934</strain>
    </source>
</reference>
<dbReference type="GO" id="GO:0016491">
    <property type="term" value="F:oxidoreductase activity"/>
    <property type="evidence" value="ECO:0007669"/>
    <property type="project" value="UniProtKB-KW"/>
</dbReference>
<dbReference type="InterPro" id="IPR050523">
    <property type="entry name" value="AKR_Detox_Biosynth"/>
</dbReference>
<dbReference type="PANTHER" id="PTHR43364:SF6">
    <property type="entry name" value="OXIDOREDUCTASE-RELATED"/>
    <property type="match status" value="1"/>
</dbReference>
<evidence type="ECO:0000313" key="4">
    <source>
        <dbReference type="Proteomes" id="UP000295680"/>
    </source>
</evidence>
<dbReference type="EMBL" id="SLWS01000001">
    <property type="protein sequence ID" value="TCO64863.1"/>
    <property type="molecule type" value="Genomic_DNA"/>
</dbReference>
<dbReference type="SUPFAM" id="SSF51430">
    <property type="entry name" value="NAD(P)-linked oxidoreductase"/>
    <property type="match status" value="1"/>
</dbReference>
<dbReference type="GO" id="GO:0005829">
    <property type="term" value="C:cytosol"/>
    <property type="evidence" value="ECO:0007669"/>
    <property type="project" value="UniProtKB-ARBA"/>
</dbReference>
<dbReference type="InterPro" id="IPR036812">
    <property type="entry name" value="NAD(P)_OxRdtase_dom_sf"/>
</dbReference>
<evidence type="ECO:0000313" key="3">
    <source>
        <dbReference type="EMBL" id="TCO64863.1"/>
    </source>
</evidence>
<feature type="domain" description="NADP-dependent oxidoreductase" evidence="2">
    <location>
        <begin position="14"/>
        <end position="310"/>
    </location>
</feature>
<dbReference type="InterPro" id="IPR023210">
    <property type="entry name" value="NADP_OxRdtase_dom"/>
</dbReference>